<evidence type="ECO:0000259" key="1">
    <source>
        <dbReference type="Pfam" id="PF21068"/>
    </source>
</evidence>
<gene>
    <name evidence="3" type="primary">gwsG</name>
    <name evidence="3" type="ORF">CSC81_07190</name>
    <name evidence="2" type="ORF">Q8W23_01980</name>
</gene>
<dbReference type="EMBL" id="PDUU01000004">
    <property type="protein sequence ID" value="PHN98179.1"/>
    <property type="molecule type" value="Genomic_DNA"/>
</dbReference>
<dbReference type="AlphaFoldDB" id="A0A2G1BWC4"/>
<proteinExistence type="predicted"/>
<reference evidence="2 5" key="3">
    <citation type="submission" date="2023-07" db="EMBL/GenBank/DDBJ databases">
        <title>Genome content predicts the carbon catabolic preferences of heterotrophic bacteria.</title>
        <authorList>
            <person name="Gralka M."/>
        </authorList>
    </citation>
    <scope>NUCLEOTIDE SEQUENCE [LARGE SCALE GENOMIC DNA]</scope>
    <source>
        <strain evidence="2 5">4G03</strain>
    </source>
</reference>
<dbReference type="Gene3D" id="3.30.470.20">
    <property type="entry name" value="ATP-grasp fold, B domain"/>
    <property type="match status" value="1"/>
</dbReference>
<sequence>MILILSIEQDESTIDIIRWLSYLKEDFILLNNNELINSLTVNINTSEVFITTKDATVNFNEITSVWYRRGNFKLDDCIEMKDFIGDKITEFYNEEKKDLFEYLHFLLNQKPSINNYNFKKVNKLIVLTLAKQLGLCIPKTTITNQKKVLREELKNKLLITKPINDPMSLYGDTYWLPTYTTSINTEKADLFDDTFGISLFQENIKKTLEIRSYFLDGEFYSMAIFSQLDEQTKTDFRCYNNQKPNRTIPFNLPSDIEIKLKALAEKLNLTSCSFDLIYTPSKQYVFLEVNPIGQFGMVSYPCNYYLEEKIAYKLKNYDISKRSATVIKQNERRV</sequence>
<protein>
    <submittedName>
        <fullName evidence="3">Grasp-with-spasm system ATP-grasp peptide maturase</fullName>
    </submittedName>
</protein>
<evidence type="ECO:0000313" key="3">
    <source>
        <dbReference type="EMBL" id="PHN98179.1"/>
    </source>
</evidence>
<evidence type="ECO:0000313" key="2">
    <source>
        <dbReference type="EMBL" id="MDP2540235.1"/>
    </source>
</evidence>
<dbReference type="NCBIfam" id="TIGR04192">
    <property type="entry name" value="GRASP_w_spasm"/>
    <property type="match status" value="1"/>
</dbReference>
<dbReference type="InterPro" id="IPR048936">
    <property type="entry name" value="MvdD-like_ATPgrasp"/>
</dbReference>
<reference evidence="3" key="2">
    <citation type="submission" date="2017-10" db="EMBL/GenBank/DDBJ databases">
        <authorList>
            <person name="Enke T.N."/>
            <person name="Cordero O.X."/>
        </authorList>
    </citation>
    <scope>NUCLEOTIDE SEQUENCE</scope>
    <source>
        <strain evidence="3">4G03</strain>
    </source>
</reference>
<dbReference type="EMBL" id="JAUYVU010000001">
    <property type="protein sequence ID" value="MDP2540235.1"/>
    <property type="molecule type" value="Genomic_DNA"/>
</dbReference>
<dbReference type="Proteomes" id="UP000222163">
    <property type="component" value="Unassembled WGS sequence"/>
</dbReference>
<dbReference type="Proteomes" id="UP001242342">
    <property type="component" value="Unassembled WGS sequence"/>
</dbReference>
<comment type="caution">
    <text evidence="3">The sequence shown here is derived from an EMBL/GenBank/DDBJ whole genome shotgun (WGS) entry which is preliminary data.</text>
</comment>
<accession>A0A2G1BWC4</accession>
<evidence type="ECO:0000313" key="4">
    <source>
        <dbReference type="Proteomes" id="UP000222163"/>
    </source>
</evidence>
<dbReference type="RefSeq" id="WP_099215082.1">
    <property type="nucleotide sequence ID" value="NZ_JAUYVU010000001.1"/>
</dbReference>
<reference evidence="3 4" key="1">
    <citation type="journal article" date="2016" name="Nat. Commun.">
        <title>Microbial interactions lead to rapid micro-scale successions on model marine particles.</title>
        <authorList>
            <person name="Datta M.S."/>
            <person name="Sliwerska E."/>
            <person name="Gore J."/>
            <person name="Polz M.F."/>
            <person name="Cordero O.X."/>
        </authorList>
    </citation>
    <scope>NUCLEOTIDE SEQUENCE [LARGE SCALE GENOMIC DNA]</scope>
    <source>
        <strain evidence="3 4">4G03</strain>
    </source>
</reference>
<organism evidence="3 4">
    <name type="scientific">Tenacibaculum discolor</name>
    <dbReference type="NCBI Taxonomy" id="361581"/>
    <lineage>
        <taxon>Bacteria</taxon>
        <taxon>Pseudomonadati</taxon>
        <taxon>Bacteroidota</taxon>
        <taxon>Flavobacteriia</taxon>
        <taxon>Flavobacteriales</taxon>
        <taxon>Flavobacteriaceae</taxon>
        <taxon>Tenacibaculum</taxon>
    </lineage>
</organism>
<feature type="domain" description="MvdD-like pre-ATP grasp" evidence="1">
    <location>
        <begin position="1"/>
        <end position="101"/>
    </location>
</feature>
<dbReference type="Pfam" id="PF21068">
    <property type="entry name" value="ATPgraspMvdD"/>
    <property type="match status" value="1"/>
</dbReference>
<keyword evidence="5" id="KW-1185">Reference proteome</keyword>
<dbReference type="InterPro" id="IPR026455">
    <property type="entry name" value="GRASP_w_spasm"/>
</dbReference>
<dbReference type="SUPFAM" id="SSF56059">
    <property type="entry name" value="Glutathione synthetase ATP-binding domain-like"/>
    <property type="match status" value="1"/>
</dbReference>
<evidence type="ECO:0000313" key="5">
    <source>
        <dbReference type="Proteomes" id="UP001242342"/>
    </source>
</evidence>
<name>A0A2G1BWC4_9FLAO</name>